<dbReference type="Proteomes" id="UP000095767">
    <property type="component" value="Unassembled WGS sequence"/>
</dbReference>
<feature type="region of interest" description="Disordered" evidence="1">
    <location>
        <begin position="124"/>
        <end position="156"/>
    </location>
</feature>
<comment type="caution">
    <text evidence="2">The sequence shown here is derived from an EMBL/GenBank/DDBJ whole genome shotgun (WGS) entry which is preliminary data.</text>
</comment>
<evidence type="ECO:0000256" key="1">
    <source>
        <dbReference type="SAM" id="MobiDB-lite"/>
    </source>
</evidence>
<feature type="region of interest" description="Disordered" evidence="1">
    <location>
        <begin position="1"/>
        <end position="30"/>
    </location>
</feature>
<protein>
    <submittedName>
        <fullName evidence="2">Uncharacterized protein</fullName>
    </submittedName>
</protein>
<evidence type="ECO:0000313" key="3">
    <source>
        <dbReference type="Proteomes" id="UP000095767"/>
    </source>
</evidence>
<dbReference type="OrthoDB" id="689826at2759"/>
<keyword evidence="3" id="KW-1185">Reference proteome</keyword>
<organism evidence="2 3">
    <name type="scientific">Dichanthelium oligosanthes</name>
    <dbReference type="NCBI Taxonomy" id="888268"/>
    <lineage>
        <taxon>Eukaryota</taxon>
        <taxon>Viridiplantae</taxon>
        <taxon>Streptophyta</taxon>
        <taxon>Embryophyta</taxon>
        <taxon>Tracheophyta</taxon>
        <taxon>Spermatophyta</taxon>
        <taxon>Magnoliopsida</taxon>
        <taxon>Liliopsida</taxon>
        <taxon>Poales</taxon>
        <taxon>Poaceae</taxon>
        <taxon>PACMAD clade</taxon>
        <taxon>Panicoideae</taxon>
        <taxon>Panicodae</taxon>
        <taxon>Paniceae</taxon>
        <taxon>Dichantheliinae</taxon>
        <taxon>Dichanthelium</taxon>
    </lineage>
</organism>
<evidence type="ECO:0000313" key="2">
    <source>
        <dbReference type="EMBL" id="OEL13495.1"/>
    </source>
</evidence>
<dbReference type="EMBL" id="LWDX02073180">
    <property type="protein sequence ID" value="OEL13495.1"/>
    <property type="molecule type" value="Genomic_DNA"/>
</dbReference>
<proteinExistence type="predicted"/>
<gene>
    <name evidence="2" type="ORF">BAE44_0025484</name>
</gene>
<dbReference type="AlphaFoldDB" id="A0A1E5UL16"/>
<name>A0A1E5UL16_9POAL</name>
<feature type="compositionally biased region" description="Low complexity" evidence="1">
    <location>
        <begin position="8"/>
        <end position="30"/>
    </location>
</feature>
<sequence>MATDAKKAAAAAAPAAAAATANTNQHQQQQQALFEAKHAELVSEARDVAREFGVDVHSIAFRPDGTAVRHDILGVGREARVKDSIMRAVARDVSAMGPEEVAAHEKQLQRLRALVAHELQGKAAKAKAAAGAERSPEQQEMDGAAAGSSNKIRRIE</sequence>
<accession>A0A1E5UL16</accession>
<reference evidence="2 3" key="1">
    <citation type="submission" date="2016-09" db="EMBL/GenBank/DDBJ databases">
        <title>The draft genome of Dichanthelium oligosanthes: A C3 panicoid grass species.</title>
        <authorList>
            <person name="Studer A.J."/>
            <person name="Schnable J.C."/>
            <person name="Brutnell T.P."/>
        </authorList>
    </citation>
    <scope>NUCLEOTIDE SEQUENCE [LARGE SCALE GENOMIC DNA]</scope>
    <source>
        <strain evidence="3">cv. Kellogg 1175</strain>
        <tissue evidence="2">Leaf</tissue>
    </source>
</reference>